<name>A0ABS4ELP0_9HYPH</name>
<reference evidence="1 2" key="1">
    <citation type="submission" date="2021-03" db="EMBL/GenBank/DDBJ databases">
        <title>Genomic Encyclopedia of Type Strains, Phase IV (KMG-IV): sequencing the most valuable type-strain genomes for metagenomic binning, comparative biology and taxonomic classification.</title>
        <authorList>
            <person name="Goeker M."/>
        </authorList>
    </citation>
    <scope>NUCLEOTIDE SEQUENCE [LARGE SCALE GENOMIC DNA]</scope>
    <source>
        <strain evidence="1 2">DSM 26427</strain>
    </source>
</reference>
<dbReference type="Proteomes" id="UP000823786">
    <property type="component" value="Unassembled WGS sequence"/>
</dbReference>
<gene>
    <name evidence="1" type="ORF">J2Z75_002375</name>
</gene>
<proteinExistence type="predicted"/>
<sequence>MVPTVENARQADIRRLREMWEEGKASGKPMPVDFDTLREEARQDLVTAQINGR</sequence>
<comment type="caution">
    <text evidence="1">The sequence shown here is derived from an EMBL/GenBank/DDBJ whole genome shotgun (WGS) entry which is preliminary data.</text>
</comment>
<keyword evidence="2" id="KW-1185">Reference proteome</keyword>
<evidence type="ECO:0000313" key="2">
    <source>
        <dbReference type="Proteomes" id="UP000823786"/>
    </source>
</evidence>
<organism evidence="1 2">
    <name type="scientific">Rhizobium herbae</name>
    <dbReference type="NCBI Taxonomy" id="508661"/>
    <lineage>
        <taxon>Bacteria</taxon>
        <taxon>Pseudomonadati</taxon>
        <taxon>Pseudomonadota</taxon>
        <taxon>Alphaproteobacteria</taxon>
        <taxon>Hyphomicrobiales</taxon>
        <taxon>Rhizobiaceae</taxon>
        <taxon>Rhizobium/Agrobacterium group</taxon>
        <taxon>Rhizobium</taxon>
    </lineage>
</organism>
<dbReference type="RefSeq" id="WP_234937312.1">
    <property type="nucleotide sequence ID" value="NZ_JAGGJV010000004.1"/>
</dbReference>
<protein>
    <submittedName>
        <fullName evidence="1">Arc/MetJ-type ribon-helix-helix transcriptional regulator</fullName>
    </submittedName>
</protein>
<evidence type="ECO:0000313" key="1">
    <source>
        <dbReference type="EMBL" id="MBP1858863.1"/>
    </source>
</evidence>
<accession>A0ABS4ELP0</accession>
<dbReference type="Gene3D" id="6.10.10.120">
    <property type="entry name" value="Antitoxin ParD1-like"/>
    <property type="match status" value="1"/>
</dbReference>
<dbReference type="EMBL" id="JAGGJV010000004">
    <property type="protein sequence ID" value="MBP1858863.1"/>
    <property type="molecule type" value="Genomic_DNA"/>
</dbReference>
<dbReference type="InterPro" id="IPR038296">
    <property type="entry name" value="ParD_sf"/>
</dbReference>